<dbReference type="AlphaFoldDB" id="A0A0L8GIH9"/>
<protein>
    <submittedName>
        <fullName evidence="1">Uncharacterized protein</fullName>
    </submittedName>
</protein>
<proteinExistence type="predicted"/>
<accession>A0A0L8GIH9</accession>
<name>A0A0L8GIH9_OCTBM</name>
<sequence>MYQNIFCGISLEVLFADLYFADLKCYDDRETFFKIYATLVCSHVYNQVFQQELKTLCHLHTVRSAFTPFKFQLFKYTQLNTSLASVLDWTTEFYKWRNSKSEVDTVSENINRLIVLFEDLISSEGSEP</sequence>
<dbReference type="EMBL" id="KQ421676">
    <property type="protein sequence ID" value="KOF76816.1"/>
    <property type="molecule type" value="Genomic_DNA"/>
</dbReference>
<reference evidence="1" key="1">
    <citation type="submission" date="2015-07" db="EMBL/GenBank/DDBJ databases">
        <title>MeaNS - Measles Nucleotide Surveillance Program.</title>
        <authorList>
            <person name="Tran T."/>
            <person name="Druce J."/>
        </authorList>
    </citation>
    <scope>NUCLEOTIDE SEQUENCE</scope>
    <source>
        <strain evidence="1">UCB-OBI-ISO-001</strain>
        <tissue evidence="1">Gonad</tissue>
    </source>
</reference>
<evidence type="ECO:0000313" key="1">
    <source>
        <dbReference type="EMBL" id="KOF76816.1"/>
    </source>
</evidence>
<organism evidence="1">
    <name type="scientific">Octopus bimaculoides</name>
    <name type="common">California two-spotted octopus</name>
    <dbReference type="NCBI Taxonomy" id="37653"/>
    <lineage>
        <taxon>Eukaryota</taxon>
        <taxon>Metazoa</taxon>
        <taxon>Spiralia</taxon>
        <taxon>Lophotrochozoa</taxon>
        <taxon>Mollusca</taxon>
        <taxon>Cephalopoda</taxon>
        <taxon>Coleoidea</taxon>
        <taxon>Octopodiformes</taxon>
        <taxon>Octopoda</taxon>
        <taxon>Incirrata</taxon>
        <taxon>Octopodidae</taxon>
        <taxon>Octopus</taxon>
    </lineage>
</organism>
<gene>
    <name evidence="1" type="ORF">OCBIM_22032891mg</name>
</gene>